<keyword evidence="2" id="KW-1185">Reference proteome</keyword>
<gene>
    <name evidence="1" type="ORF">PPROV_000869500</name>
</gene>
<dbReference type="InterPro" id="IPR016088">
    <property type="entry name" value="Chalcone_isomerase_3-sand"/>
</dbReference>
<evidence type="ECO:0000313" key="2">
    <source>
        <dbReference type="Proteomes" id="UP000660262"/>
    </source>
</evidence>
<dbReference type="Proteomes" id="UP000660262">
    <property type="component" value="Unassembled WGS sequence"/>
</dbReference>
<dbReference type="GO" id="GO:0016872">
    <property type="term" value="F:intramolecular lyase activity"/>
    <property type="evidence" value="ECO:0007669"/>
    <property type="project" value="InterPro"/>
</dbReference>
<name>A0A830HS68_9CHLO</name>
<dbReference type="EMBL" id="BNJQ01000027">
    <property type="protein sequence ID" value="GHP09962.1"/>
    <property type="molecule type" value="Genomic_DNA"/>
</dbReference>
<proteinExistence type="predicted"/>
<organism evidence="1 2">
    <name type="scientific">Pycnococcus provasolii</name>
    <dbReference type="NCBI Taxonomy" id="41880"/>
    <lineage>
        <taxon>Eukaryota</taxon>
        <taxon>Viridiplantae</taxon>
        <taxon>Chlorophyta</taxon>
        <taxon>Pseudoscourfieldiophyceae</taxon>
        <taxon>Pseudoscourfieldiales</taxon>
        <taxon>Pycnococcaceae</taxon>
        <taxon>Pycnococcus</taxon>
    </lineage>
</organism>
<sequence>MVAQSAQSVVRFARSSRTGIAGAARSEAGRRRVHVHAALQRAGSGIRKKQIAFLGVDVYRVALDVDADAWRAERDSKGVSVDEAACKKVLTIDMLRDVDAKTFFSALEEALDPRIRGIATNMATAENDEGNFMAATAEAAEVAEEAAFDALSDLRSSLGDLKKGDQVKLTLETDGAVTVEAGTTDDLTASTVFQRALVATFTDEKAVSEEARASINKGLDAM</sequence>
<dbReference type="PANTHER" id="PTHR47698">
    <property type="entry name" value="FATTY-ACID-BINDING PROTEIN 3, CHLOROPLASTIC"/>
    <property type="match status" value="1"/>
</dbReference>
<evidence type="ECO:0000313" key="1">
    <source>
        <dbReference type="EMBL" id="GHP09962.1"/>
    </source>
</evidence>
<accession>A0A830HS68</accession>
<dbReference type="PANTHER" id="PTHR47698:SF2">
    <property type="entry name" value="FATTY-ACID-BINDING PROTEIN 3, CHLOROPLASTIC"/>
    <property type="match status" value="1"/>
</dbReference>
<dbReference type="AlphaFoldDB" id="A0A830HS68"/>
<dbReference type="OrthoDB" id="18193at2759"/>
<reference evidence="1" key="1">
    <citation type="submission" date="2020-10" db="EMBL/GenBank/DDBJ databases">
        <title>Unveiling of a novel bifunctional photoreceptor, Dualchrome1, isolated from a cosmopolitan green alga.</title>
        <authorList>
            <person name="Suzuki S."/>
            <person name="Kawachi M."/>
        </authorList>
    </citation>
    <scope>NUCLEOTIDE SEQUENCE</scope>
    <source>
        <strain evidence="1">NIES 2893</strain>
    </source>
</reference>
<dbReference type="SUPFAM" id="SSF54626">
    <property type="entry name" value="Chalcone isomerase"/>
    <property type="match status" value="1"/>
</dbReference>
<dbReference type="InterPro" id="IPR036298">
    <property type="entry name" value="Chalcone_isomerase_sf"/>
</dbReference>
<comment type="caution">
    <text evidence="1">The sequence shown here is derived from an EMBL/GenBank/DDBJ whole genome shotgun (WGS) entry which is preliminary data.</text>
</comment>
<dbReference type="Gene3D" id="3.50.70.10">
    <property type="match status" value="1"/>
</dbReference>
<evidence type="ECO:0008006" key="3">
    <source>
        <dbReference type="Google" id="ProtNLM"/>
    </source>
</evidence>
<protein>
    <recommendedName>
        <fullName evidence="3">Chalcone-flavonone isomerase family protein</fullName>
    </recommendedName>
</protein>